<accession>A0A225VH37</accession>
<comment type="caution">
    <text evidence="6">The sequence shown here is derived from an EMBL/GenBank/DDBJ whole genome shotgun (WGS) entry which is preliminary data.</text>
</comment>
<gene>
    <name evidence="6" type="ORF">PHMEG_00023961</name>
</gene>
<proteinExistence type="inferred from homology"/>
<name>A0A225VH37_9STRA</name>
<dbReference type="OrthoDB" id="142119at2759"/>
<feature type="signal peptide" evidence="5">
    <location>
        <begin position="1"/>
        <end position="19"/>
    </location>
</feature>
<evidence type="ECO:0000256" key="1">
    <source>
        <dbReference type="ARBA" id="ARBA00004613"/>
    </source>
</evidence>
<evidence type="ECO:0000256" key="4">
    <source>
        <dbReference type="ARBA" id="ARBA00022729"/>
    </source>
</evidence>
<dbReference type="InterPro" id="IPR031825">
    <property type="entry name" value="RXLR"/>
</dbReference>
<dbReference type="GO" id="GO:0005576">
    <property type="term" value="C:extracellular region"/>
    <property type="evidence" value="ECO:0007669"/>
    <property type="project" value="UniProtKB-SubCell"/>
</dbReference>
<evidence type="ECO:0000313" key="7">
    <source>
        <dbReference type="Proteomes" id="UP000198211"/>
    </source>
</evidence>
<dbReference type="Pfam" id="PF16810">
    <property type="entry name" value="RXLR"/>
    <property type="match status" value="1"/>
</dbReference>
<feature type="chain" id="PRO_5028503075" description="RxLR effector protein" evidence="5">
    <location>
        <begin position="20"/>
        <end position="152"/>
    </location>
</feature>
<sequence>MRLNFVLLVVVATVFTSSAAIATSTTTDSLVANIANSDGVNEKRFLRSTSVNEGDDQDEERLRELFKLWRGKRGDFDNPILAEQFQTVMGYFKSWNGRTDDEITTLISRVVSTEKNRRNMRTMWDLFQKHGEEKLRSDLVKESKRLKNGGRL</sequence>
<keyword evidence="4 5" id="KW-0732">Signal</keyword>
<keyword evidence="7" id="KW-1185">Reference proteome</keyword>
<reference evidence="7" key="1">
    <citation type="submission" date="2017-03" db="EMBL/GenBank/DDBJ databases">
        <title>Phytopthora megakarya and P. palmivora, two closely related causual agents of cacao black pod achieved similar genome size and gene model numbers by different mechanisms.</title>
        <authorList>
            <person name="Ali S."/>
            <person name="Shao J."/>
            <person name="Larry D.J."/>
            <person name="Kronmiller B."/>
            <person name="Shen D."/>
            <person name="Strem M.D."/>
            <person name="Melnick R.L."/>
            <person name="Guiltinan M.J."/>
            <person name="Tyler B.M."/>
            <person name="Meinhardt L.W."/>
            <person name="Bailey B.A."/>
        </authorList>
    </citation>
    <scope>NUCLEOTIDE SEQUENCE [LARGE SCALE GENOMIC DNA]</scope>
    <source>
        <strain evidence="7">zdho120</strain>
    </source>
</reference>
<evidence type="ECO:0000256" key="3">
    <source>
        <dbReference type="ARBA" id="ARBA00022525"/>
    </source>
</evidence>
<evidence type="ECO:0000256" key="5">
    <source>
        <dbReference type="RuleBase" id="RU367124"/>
    </source>
</evidence>
<organism evidence="6 7">
    <name type="scientific">Phytophthora megakarya</name>
    <dbReference type="NCBI Taxonomy" id="4795"/>
    <lineage>
        <taxon>Eukaryota</taxon>
        <taxon>Sar</taxon>
        <taxon>Stramenopiles</taxon>
        <taxon>Oomycota</taxon>
        <taxon>Peronosporomycetes</taxon>
        <taxon>Peronosporales</taxon>
        <taxon>Peronosporaceae</taxon>
        <taxon>Phytophthora</taxon>
    </lineage>
</organism>
<dbReference type="AlphaFoldDB" id="A0A225VH37"/>
<comment type="domain">
    <text evidence="5">The RxLR-dEER motif acts to carry the protein into the host cell cytoplasm through binding to cell surface phosphatidylinositol-3-phosphate.</text>
</comment>
<comment type="function">
    <text evidence="5">Effector that suppresses plant defense responses during pathogen infection.</text>
</comment>
<keyword evidence="3 5" id="KW-0964">Secreted</keyword>
<evidence type="ECO:0000313" key="6">
    <source>
        <dbReference type="EMBL" id="OWZ04178.1"/>
    </source>
</evidence>
<dbReference type="EMBL" id="NBNE01005104">
    <property type="protein sequence ID" value="OWZ04178.1"/>
    <property type="molecule type" value="Genomic_DNA"/>
</dbReference>
<comment type="subcellular location">
    <subcellularLocation>
        <location evidence="1 5">Secreted</location>
    </subcellularLocation>
</comment>
<protein>
    <recommendedName>
        <fullName evidence="5">RxLR effector protein</fullName>
    </recommendedName>
</protein>
<evidence type="ECO:0000256" key="2">
    <source>
        <dbReference type="ARBA" id="ARBA00010400"/>
    </source>
</evidence>
<dbReference type="Proteomes" id="UP000198211">
    <property type="component" value="Unassembled WGS sequence"/>
</dbReference>
<comment type="similarity">
    <text evidence="2 5">Belongs to the RxLR effector family.</text>
</comment>